<feature type="signal peptide" evidence="10">
    <location>
        <begin position="1"/>
        <end position="28"/>
    </location>
</feature>
<dbReference type="GO" id="GO:0006508">
    <property type="term" value="P:proteolysis"/>
    <property type="evidence" value="ECO:0007669"/>
    <property type="project" value="UniProtKB-KW"/>
</dbReference>
<dbReference type="InterPro" id="IPR001314">
    <property type="entry name" value="Peptidase_S1A"/>
</dbReference>
<evidence type="ECO:0000313" key="14">
    <source>
        <dbReference type="Proteomes" id="UP000005204"/>
    </source>
</evidence>
<evidence type="ECO:0000259" key="12">
    <source>
        <dbReference type="PROSITE" id="PS51888"/>
    </source>
</evidence>
<dbReference type="EnsemblMetazoa" id="XM_038014635.1">
    <property type="protein sequence ID" value="XP_037870563.1"/>
    <property type="gene ID" value="LOC101736467"/>
</dbReference>
<evidence type="ECO:0008006" key="15">
    <source>
        <dbReference type="Google" id="ProtNLM"/>
    </source>
</evidence>
<keyword evidence="4" id="KW-1015">Disulfide bond</keyword>
<evidence type="ECO:0000256" key="6">
    <source>
        <dbReference type="ARBA" id="ARBA00024195"/>
    </source>
</evidence>
<dbReference type="Proteomes" id="UP000005204">
    <property type="component" value="Unassembled WGS sequence"/>
</dbReference>
<organism evidence="13 14">
    <name type="scientific">Bombyx mori</name>
    <name type="common">Silk moth</name>
    <dbReference type="NCBI Taxonomy" id="7091"/>
    <lineage>
        <taxon>Eukaryota</taxon>
        <taxon>Metazoa</taxon>
        <taxon>Ecdysozoa</taxon>
        <taxon>Arthropoda</taxon>
        <taxon>Hexapoda</taxon>
        <taxon>Insecta</taxon>
        <taxon>Pterygota</taxon>
        <taxon>Neoptera</taxon>
        <taxon>Endopterygota</taxon>
        <taxon>Lepidoptera</taxon>
        <taxon>Glossata</taxon>
        <taxon>Ditrysia</taxon>
        <taxon>Bombycoidea</taxon>
        <taxon>Bombycidae</taxon>
        <taxon>Bombycinae</taxon>
        <taxon>Bombyx</taxon>
    </lineage>
</organism>
<evidence type="ECO:0000256" key="3">
    <source>
        <dbReference type="ARBA" id="ARBA00022729"/>
    </source>
</evidence>
<dbReference type="PROSITE" id="PS00135">
    <property type="entry name" value="TRYPSIN_SER"/>
    <property type="match status" value="1"/>
</dbReference>
<keyword evidence="5" id="KW-1199">Hemostasis impairing toxin</keyword>
<dbReference type="Pfam" id="PF00089">
    <property type="entry name" value="Trypsin"/>
    <property type="match status" value="1"/>
</dbReference>
<dbReference type="SMART" id="SM00020">
    <property type="entry name" value="Tryp_SPc"/>
    <property type="match status" value="1"/>
</dbReference>
<dbReference type="GO" id="GO:0090729">
    <property type="term" value="F:toxin activity"/>
    <property type="evidence" value="ECO:0007669"/>
    <property type="project" value="UniProtKB-KW"/>
</dbReference>
<dbReference type="InterPro" id="IPR001254">
    <property type="entry name" value="Trypsin_dom"/>
</dbReference>
<dbReference type="GO" id="GO:0004252">
    <property type="term" value="F:serine-type endopeptidase activity"/>
    <property type="evidence" value="ECO:0007669"/>
    <property type="project" value="InterPro"/>
</dbReference>
<feature type="chain" id="PRO_5035885601" description="Serine protease snake-like" evidence="10">
    <location>
        <begin position="29"/>
        <end position="397"/>
    </location>
</feature>
<comment type="subcellular location">
    <subcellularLocation>
        <location evidence="1">Secreted</location>
        <location evidence="1">Extracellular space</location>
    </subcellularLocation>
</comment>
<dbReference type="PANTHER" id="PTHR24260:SF147">
    <property type="entry name" value="EG:BACR7A4.3 PROTEIN-RELATED"/>
    <property type="match status" value="1"/>
</dbReference>
<keyword evidence="14" id="KW-1185">Reference proteome</keyword>
<feature type="domain" description="Clip" evidence="12">
    <location>
        <begin position="35"/>
        <end position="78"/>
    </location>
</feature>
<evidence type="ECO:0000256" key="10">
    <source>
        <dbReference type="SAM" id="SignalP"/>
    </source>
</evidence>
<keyword evidence="8" id="KW-1205">Fibrinolytic toxin</keyword>
<dbReference type="PROSITE" id="PS51888">
    <property type="entry name" value="CLIP"/>
    <property type="match status" value="1"/>
</dbReference>
<keyword evidence="9" id="KW-0378">Hydrolase</keyword>
<dbReference type="PANTHER" id="PTHR24260">
    <property type="match status" value="1"/>
</dbReference>
<dbReference type="InterPro" id="IPR009003">
    <property type="entry name" value="Peptidase_S1_PA"/>
</dbReference>
<dbReference type="SUPFAM" id="SSF50494">
    <property type="entry name" value="Trypsin-like serine proteases"/>
    <property type="match status" value="1"/>
</dbReference>
<keyword evidence="2" id="KW-0800">Toxin</keyword>
<name>A0A8R2M0M8_BOMMO</name>
<dbReference type="FunFam" id="2.40.10.10:FF:000068">
    <property type="entry name" value="transmembrane protease serine 2"/>
    <property type="match status" value="1"/>
</dbReference>
<evidence type="ECO:0000259" key="11">
    <source>
        <dbReference type="PROSITE" id="PS50240"/>
    </source>
</evidence>
<sequence>MSRDALVSCALLCAVLCALLPARHGAAAADVEGAPCVRDGYNGTCVLSKRCETLILDYRDRSFPPVCGLRGKEPIVCCTDCELVDNIDNIYLTRRYSRLEKTNKKSWDACIDYVLNIPEYFCTSTVTFNINKAWDSEKKCHRINITWQSPVGGEDAERAEFPFMALLGFGASAEEAQWLCGGSVLSARYILTAAHCISEPRLGPLKYAALGILKRSDPPEIWQRHTLAQVIPHPDYASPSKYHDIALLKTEKQIIFNVNVVPACLYSGVNSKRIDPTRALALGWGYLGPRQRLADVLQKVEVSEFTTEECLTQYPEHRHLLDGFDNSTQMCYGDRDTPHDTCQGDSGGPLILHKSEAGCTRAVLGVTSSGVACGDAGAGLYTRVEPYKPWIESIVWP</sequence>
<dbReference type="GeneID" id="101736467"/>
<evidence type="ECO:0000256" key="4">
    <source>
        <dbReference type="ARBA" id="ARBA00023157"/>
    </source>
</evidence>
<feature type="domain" description="Peptidase S1" evidence="11">
    <location>
        <begin position="150"/>
        <end position="396"/>
    </location>
</feature>
<dbReference type="PROSITE" id="PS00134">
    <property type="entry name" value="TRYPSIN_HIS"/>
    <property type="match status" value="1"/>
</dbReference>
<dbReference type="CDD" id="cd00190">
    <property type="entry name" value="Tryp_SPc"/>
    <property type="match status" value="1"/>
</dbReference>
<evidence type="ECO:0000256" key="7">
    <source>
        <dbReference type="ARBA" id="ARBA00055534"/>
    </source>
</evidence>
<reference evidence="14" key="1">
    <citation type="journal article" date="2008" name="Insect Biochem. Mol. Biol.">
        <title>The genome of a lepidopteran model insect, the silkworm Bombyx mori.</title>
        <authorList>
            <consortium name="International Silkworm Genome Consortium"/>
        </authorList>
    </citation>
    <scope>NUCLEOTIDE SEQUENCE [LARGE SCALE GENOMIC DNA]</scope>
    <source>
        <strain evidence="14">p50T</strain>
    </source>
</reference>
<dbReference type="InterPro" id="IPR043504">
    <property type="entry name" value="Peptidase_S1_PA_chymotrypsin"/>
</dbReference>
<dbReference type="GO" id="GO:0005576">
    <property type="term" value="C:extracellular region"/>
    <property type="evidence" value="ECO:0007669"/>
    <property type="project" value="UniProtKB-SubCell"/>
</dbReference>
<keyword evidence="9" id="KW-0720">Serine protease</keyword>
<proteinExistence type="inferred from homology"/>
<dbReference type="PROSITE" id="PS50240">
    <property type="entry name" value="TRYPSIN_DOM"/>
    <property type="match status" value="1"/>
</dbReference>
<comment type="similarity">
    <text evidence="6">Belongs to the peptidase S1 family. CLIP subfamily.</text>
</comment>
<dbReference type="AlphaFoldDB" id="A0A8R2M0M8"/>
<evidence type="ECO:0000256" key="1">
    <source>
        <dbReference type="ARBA" id="ARBA00004239"/>
    </source>
</evidence>
<reference evidence="13" key="2">
    <citation type="submission" date="2022-06" db="UniProtKB">
        <authorList>
            <consortium name="EnsemblMetazoa"/>
        </authorList>
    </citation>
    <scope>IDENTIFICATION</scope>
    <source>
        <strain evidence="13">p50T (Dazao)</strain>
    </source>
</reference>
<dbReference type="Gene3D" id="2.40.10.10">
    <property type="entry name" value="Trypsin-like serine proteases"/>
    <property type="match status" value="1"/>
</dbReference>
<protein>
    <recommendedName>
        <fullName evidence="15">Serine protease snake-like</fullName>
    </recommendedName>
</protein>
<comment type="function">
    <text evidence="7">Fibrinolytic activity; shows preferential cleavage of Arg-Gly bonds in all three fibrinogen chains. Contact with the caterpillars causes severe bleeding, due the anticoagulant effect of the protein.</text>
</comment>
<accession>A0A8R2M0M8</accession>
<dbReference type="SMART" id="SM00680">
    <property type="entry name" value="CLIP"/>
    <property type="match status" value="1"/>
</dbReference>
<keyword evidence="3 10" id="KW-0732">Signal</keyword>
<evidence type="ECO:0000256" key="2">
    <source>
        <dbReference type="ARBA" id="ARBA00022656"/>
    </source>
</evidence>
<dbReference type="InterPro" id="IPR018114">
    <property type="entry name" value="TRYPSIN_HIS"/>
</dbReference>
<dbReference type="PRINTS" id="PR00722">
    <property type="entry name" value="CHYMOTRYPSIN"/>
</dbReference>
<evidence type="ECO:0000256" key="5">
    <source>
        <dbReference type="ARBA" id="ARBA00023240"/>
    </source>
</evidence>
<dbReference type="InterPro" id="IPR051333">
    <property type="entry name" value="CLIP_Serine_Protease"/>
</dbReference>
<dbReference type="RefSeq" id="XP_037870563.1">
    <property type="nucleotide sequence ID" value="XM_038014635.2"/>
</dbReference>
<evidence type="ECO:0000313" key="13">
    <source>
        <dbReference type="EnsemblMetazoa" id="XP_037870563.1"/>
    </source>
</evidence>
<evidence type="ECO:0000256" key="8">
    <source>
        <dbReference type="ARBA" id="ARBA00084094"/>
    </source>
</evidence>
<dbReference type="InterPro" id="IPR022700">
    <property type="entry name" value="CLIP"/>
</dbReference>
<dbReference type="KEGG" id="bmor:101736467"/>
<keyword evidence="9" id="KW-0645">Protease</keyword>
<evidence type="ECO:0000256" key="9">
    <source>
        <dbReference type="RuleBase" id="RU363034"/>
    </source>
</evidence>
<dbReference type="InterPro" id="IPR033116">
    <property type="entry name" value="TRYPSIN_SER"/>
</dbReference>